<keyword evidence="1" id="KW-0833">Ubl conjugation pathway</keyword>
<dbReference type="PANTHER" id="PTHR21497:SF39">
    <property type="entry name" value="E3 UBIQUITIN-PROTEIN LIGASE UBR3"/>
    <property type="match status" value="1"/>
</dbReference>
<comment type="pathway">
    <text evidence="1">Protein modification; protein ubiquitination.</text>
</comment>
<accession>A0A9Q1I5I0</accession>
<dbReference type="GO" id="GO:0005737">
    <property type="term" value="C:cytoplasm"/>
    <property type="evidence" value="ECO:0007669"/>
    <property type="project" value="TreeGrafter"/>
</dbReference>
<dbReference type="EMBL" id="JAFJMO010000003">
    <property type="protein sequence ID" value="KAJ8282448.1"/>
    <property type="molecule type" value="Genomic_DNA"/>
</dbReference>
<evidence type="ECO:0000313" key="3">
    <source>
        <dbReference type="Proteomes" id="UP001152803"/>
    </source>
</evidence>
<sequence length="211" mass="24257">MLSVVADFKAPVFEPGGSMQQGMYTPKTEVWEKEFDPIMVILRTVYRRDVQSAMDRYSAFLKLSGIHSGNPWPPYKERTPLHPCYRGLVKLLHCKTLHIVIFTLLYKLNIILQISMDHPNMSEHVLCMVLYLIELGLDNPEQEESEDKEPCIEEHCHDSWFPGTSLLSNLHHIINFVRVRVPETTPAVKREPPPSTSADSSNFRQMVALCH</sequence>
<keyword evidence="3" id="KW-1185">Reference proteome</keyword>
<reference evidence="2" key="1">
    <citation type="journal article" date="2023" name="Science">
        <title>Genome structures resolve the early diversification of teleost fishes.</title>
        <authorList>
            <person name="Parey E."/>
            <person name="Louis A."/>
            <person name="Montfort J."/>
            <person name="Bouchez O."/>
            <person name="Roques C."/>
            <person name="Iampietro C."/>
            <person name="Lluch J."/>
            <person name="Castinel A."/>
            <person name="Donnadieu C."/>
            <person name="Desvignes T."/>
            <person name="Floi Bucao C."/>
            <person name="Jouanno E."/>
            <person name="Wen M."/>
            <person name="Mejri S."/>
            <person name="Dirks R."/>
            <person name="Jansen H."/>
            <person name="Henkel C."/>
            <person name="Chen W.J."/>
            <person name="Zahm M."/>
            <person name="Cabau C."/>
            <person name="Klopp C."/>
            <person name="Thompson A.W."/>
            <person name="Robinson-Rechavi M."/>
            <person name="Braasch I."/>
            <person name="Lecointre G."/>
            <person name="Bobe J."/>
            <person name="Postlethwait J.H."/>
            <person name="Berthelot C."/>
            <person name="Roest Crollius H."/>
            <person name="Guiguen Y."/>
        </authorList>
    </citation>
    <scope>NUCLEOTIDE SEQUENCE</scope>
    <source>
        <strain evidence="2">Concon-B</strain>
    </source>
</reference>
<comment type="caution">
    <text evidence="2">The sequence shown here is derived from an EMBL/GenBank/DDBJ whole genome shotgun (WGS) entry which is preliminary data.</text>
</comment>
<evidence type="ECO:0000256" key="1">
    <source>
        <dbReference type="RuleBase" id="RU366018"/>
    </source>
</evidence>
<dbReference type="GO" id="GO:0016567">
    <property type="term" value="P:protein ubiquitination"/>
    <property type="evidence" value="ECO:0007669"/>
    <property type="project" value="UniProtKB-UniRule"/>
</dbReference>
<comment type="similarity">
    <text evidence="1">Belongs to the E3 ubiquitin-protein ligase UBR1-like family.</text>
</comment>
<dbReference type="GO" id="GO:0061630">
    <property type="term" value="F:ubiquitin protein ligase activity"/>
    <property type="evidence" value="ECO:0007669"/>
    <property type="project" value="UniProtKB-UniRule"/>
</dbReference>
<dbReference type="InterPro" id="IPR039164">
    <property type="entry name" value="UBR1-like"/>
</dbReference>
<keyword evidence="1" id="KW-0479">Metal-binding</keyword>
<dbReference type="Proteomes" id="UP001152803">
    <property type="component" value="Unassembled WGS sequence"/>
</dbReference>
<evidence type="ECO:0000313" key="2">
    <source>
        <dbReference type="EMBL" id="KAJ8282448.1"/>
    </source>
</evidence>
<dbReference type="GO" id="GO:0000151">
    <property type="term" value="C:ubiquitin ligase complex"/>
    <property type="evidence" value="ECO:0007669"/>
    <property type="project" value="TreeGrafter"/>
</dbReference>
<comment type="catalytic activity">
    <reaction evidence="1">
        <text>S-ubiquitinyl-[E2 ubiquitin-conjugating enzyme]-L-cysteine + [acceptor protein]-L-lysine = [E2 ubiquitin-conjugating enzyme]-L-cysteine + N(6)-ubiquitinyl-[acceptor protein]-L-lysine.</text>
        <dbReference type="EC" id="2.3.2.27"/>
    </reaction>
</comment>
<name>A0A9Q1I5I0_CONCO</name>
<comment type="function">
    <text evidence="1">Ubiquitin ligase protein which is a component of the N-end rule pathway. Recognizes and binds to proteins bearing specific N-terminal residues that are destabilizing according to the N-end rule, leading to their ubiquitination and subsequent degradation.</text>
</comment>
<dbReference type="EC" id="2.3.2.27" evidence="1"/>
<gene>
    <name evidence="2" type="ORF">COCON_G00049670</name>
</gene>
<dbReference type="OrthoDB" id="8799621at2759"/>
<dbReference type="GO" id="GO:0008270">
    <property type="term" value="F:zinc ion binding"/>
    <property type="evidence" value="ECO:0007669"/>
    <property type="project" value="UniProtKB-UniRule"/>
</dbReference>
<dbReference type="GO" id="GO:0071596">
    <property type="term" value="P:ubiquitin-dependent protein catabolic process via the N-end rule pathway"/>
    <property type="evidence" value="ECO:0007669"/>
    <property type="project" value="UniProtKB-UniRule"/>
</dbReference>
<dbReference type="PANTHER" id="PTHR21497">
    <property type="entry name" value="UBIQUITIN LIGASE E3 ALPHA-RELATED"/>
    <property type="match status" value="1"/>
</dbReference>
<organism evidence="2 3">
    <name type="scientific">Conger conger</name>
    <name type="common">Conger eel</name>
    <name type="synonym">Muraena conger</name>
    <dbReference type="NCBI Taxonomy" id="82655"/>
    <lineage>
        <taxon>Eukaryota</taxon>
        <taxon>Metazoa</taxon>
        <taxon>Chordata</taxon>
        <taxon>Craniata</taxon>
        <taxon>Vertebrata</taxon>
        <taxon>Euteleostomi</taxon>
        <taxon>Actinopterygii</taxon>
        <taxon>Neopterygii</taxon>
        <taxon>Teleostei</taxon>
        <taxon>Anguilliformes</taxon>
        <taxon>Congridae</taxon>
        <taxon>Conger</taxon>
    </lineage>
</organism>
<keyword evidence="1" id="KW-0808">Transferase</keyword>
<protein>
    <recommendedName>
        <fullName evidence="1">E3 ubiquitin-protein ligase</fullName>
        <ecNumber evidence="1">2.3.2.27</ecNumber>
    </recommendedName>
</protein>
<proteinExistence type="inferred from homology"/>
<keyword evidence="1" id="KW-0863">Zinc-finger</keyword>
<keyword evidence="1" id="KW-0862">Zinc</keyword>
<dbReference type="AlphaFoldDB" id="A0A9Q1I5I0"/>